<dbReference type="KEGG" id="amr:AM1_6338"/>
<feature type="transmembrane region" description="Helical" evidence="1">
    <location>
        <begin position="796"/>
        <end position="816"/>
    </location>
</feature>
<keyword evidence="1" id="KW-0812">Transmembrane</keyword>
<dbReference type="RefSeq" id="WP_012166445.1">
    <property type="nucleotide sequence ID" value="NC_009925.1"/>
</dbReference>
<protein>
    <submittedName>
        <fullName evidence="3">CHASE2 domain protein</fullName>
    </submittedName>
</protein>
<evidence type="ECO:0000256" key="1">
    <source>
        <dbReference type="SAM" id="Phobius"/>
    </source>
</evidence>
<keyword evidence="4" id="KW-1185">Reference proteome</keyword>
<proteinExistence type="predicted"/>
<keyword evidence="1" id="KW-0472">Membrane</keyword>
<name>B0C7I4_ACAM1</name>
<dbReference type="Pfam" id="PF12770">
    <property type="entry name" value="CHAT"/>
    <property type="match status" value="1"/>
</dbReference>
<sequence>MTKLLILELDGDFEQGFRVKLEIRENLPSLPQTVVRGKLPSNPALLATYRQWQQRYASLESLFRALTHSDPDQITHSSEREDAIAACHTTASQVEKQLNQWLNTEDLEEIRQALLMAGQQACLWIQTDNVWLQRLPWERWSVVEKIEATVALALNQYTTVPRPYHHPGKIRILAILGHATDLQHLPEDQQLLDQIAGQAGAEVVWQVAPTPQQLNQVLRQDRWDILFFSGHSASSEDGKRFAIQLNETEQLAIPDFRFTLREAAAKGLRLAIFNSCDGIGLAHQLAAEKNIALPHLVFMREKLPDAISPKFLRAFLDAFTQNQSLYSSVQQAQRILHDDWEKTYPCASWLPVVCPNPTEVPPTWQSLQPSPSPPKRRRLGIALGISLIVAAGVIGIREMGWMESIELKTYDLMLRFKPKEKWDERFLIITIDQQDMQFQDQQGLGRSIIPGTSQRRSLSGKALAQLLEKLQTYQPSVIGLDILRPIPASNSALVNQLRQTNFIGICTPSRPAEAFSGIAPPPEVPLNQIGFSDVPLDYGATPSQDIVRRYLYQASFDPGSPCLSPGAIRNSQTTTSLDQCQLEDYAFSFGLLIAKQYLQSQNKDFDCKNLQRGDLEVNVGDAQLGDWLQQSSGPYRSQQGEALAGRQIMLHYRRLSNTPRGAVTKIAPQKSLRQVLSPIFNGESVRDKIVLIGVTEPGKDDFLTPLSPGAMVPGVYLHAHATSQLLSTMLDGRPAIVFWPTWLETLWIAVWASLGNMSLSTLSSGRIKWALLSCIFISLGGICAVLLYGGGLWVPVIPAGIAFIATAIGGLAIRSLPRAYQIITQR</sequence>
<dbReference type="InterPro" id="IPR024983">
    <property type="entry name" value="CHAT_dom"/>
</dbReference>
<keyword evidence="1" id="KW-1133">Transmembrane helix</keyword>
<dbReference type="SMART" id="SM01080">
    <property type="entry name" value="CHASE2"/>
    <property type="match status" value="1"/>
</dbReference>
<gene>
    <name evidence="3" type="ordered locus">AM1_6338</name>
</gene>
<dbReference type="AlphaFoldDB" id="B0C7I4"/>
<evidence type="ECO:0000259" key="2">
    <source>
        <dbReference type="SMART" id="SM01080"/>
    </source>
</evidence>
<evidence type="ECO:0000313" key="3">
    <source>
        <dbReference type="EMBL" id="ABW31268.1"/>
    </source>
</evidence>
<accession>B0C7I4</accession>
<feature type="domain" description="CHASE2" evidence="2">
    <location>
        <begin position="402"/>
        <end position="758"/>
    </location>
</feature>
<evidence type="ECO:0000313" key="4">
    <source>
        <dbReference type="Proteomes" id="UP000000268"/>
    </source>
</evidence>
<dbReference type="STRING" id="329726.AM1_6338"/>
<dbReference type="HOGENOM" id="CLU_010903_0_0_3"/>
<dbReference type="OrthoDB" id="444941at2"/>
<organism evidence="3 4">
    <name type="scientific">Acaryochloris marina (strain MBIC 11017)</name>
    <dbReference type="NCBI Taxonomy" id="329726"/>
    <lineage>
        <taxon>Bacteria</taxon>
        <taxon>Bacillati</taxon>
        <taxon>Cyanobacteriota</taxon>
        <taxon>Cyanophyceae</taxon>
        <taxon>Acaryochloridales</taxon>
        <taxon>Acaryochloridaceae</taxon>
        <taxon>Acaryochloris</taxon>
    </lineage>
</organism>
<feature type="transmembrane region" description="Helical" evidence="1">
    <location>
        <begin position="736"/>
        <end position="757"/>
    </location>
</feature>
<dbReference type="Proteomes" id="UP000000268">
    <property type="component" value="Chromosome"/>
</dbReference>
<reference evidence="3 4" key="1">
    <citation type="journal article" date="2008" name="Proc. Natl. Acad. Sci. U.S.A.">
        <title>Niche adaptation and genome expansion in the chlorophyll d-producing cyanobacterium Acaryochloris marina.</title>
        <authorList>
            <person name="Swingley W.D."/>
            <person name="Chen M."/>
            <person name="Cheung P.C."/>
            <person name="Conrad A.L."/>
            <person name="Dejesa L.C."/>
            <person name="Hao J."/>
            <person name="Honchak B.M."/>
            <person name="Karbach L.E."/>
            <person name="Kurdoglu A."/>
            <person name="Lahiri S."/>
            <person name="Mastrian S.D."/>
            <person name="Miyashita H."/>
            <person name="Page L."/>
            <person name="Ramakrishna P."/>
            <person name="Satoh S."/>
            <person name="Sattley W.M."/>
            <person name="Shimada Y."/>
            <person name="Taylor H.L."/>
            <person name="Tomo T."/>
            <person name="Tsuchiya T."/>
            <person name="Wang Z.T."/>
            <person name="Raymond J."/>
            <person name="Mimuro M."/>
            <person name="Blankenship R.E."/>
            <person name="Touchman J.W."/>
        </authorList>
    </citation>
    <scope>NUCLEOTIDE SEQUENCE [LARGE SCALE GENOMIC DNA]</scope>
    <source>
        <strain evidence="4">MBIC 11017</strain>
    </source>
</reference>
<dbReference type="EMBL" id="CP000828">
    <property type="protein sequence ID" value="ABW31268.1"/>
    <property type="molecule type" value="Genomic_DNA"/>
</dbReference>
<dbReference type="eggNOG" id="COG4252">
    <property type="taxonomic scope" value="Bacteria"/>
</dbReference>
<feature type="transmembrane region" description="Helical" evidence="1">
    <location>
        <begin position="769"/>
        <end position="790"/>
    </location>
</feature>
<dbReference type="InterPro" id="IPR007890">
    <property type="entry name" value="CHASE2"/>
</dbReference>
<dbReference type="Pfam" id="PF05226">
    <property type="entry name" value="CHASE2"/>
    <property type="match status" value="1"/>
</dbReference>